<sequence>MSTQLTLEDILAISQDGTFAGRRTTIVDVRGKAEYDAGHIRGAHNLPVQDLPAALALPPAEFTAKYHFTLPAPSPDTALAVYCMRGTRTMAAAAHLGAYNDGLLLYLPGWSEISKSPSAAGQIEQA</sequence>
<accession>A0ACC1K6M2</accession>
<evidence type="ECO:0000313" key="2">
    <source>
        <dbReference type="Proteomes" id="UP001140234"/>
    </source>
</evidence>
<comment type="caution">
    <text evidence="1">The sequence shown here is derived from an EMBL/GenBank/DDBJ whole genome shotgun (WGS) entry which is preliminary data.</text>
</comment>
<organism evidence="1 2">
    <name type="scientific">Coemansia nantahalensis</name>
    <dbReference type="NCBI Taxonomy" id="2789366"/>
    <lineage>
        <taxon>Eukaryota</taxon>
        <taxon>Fungi</taxon>
        <taxon>Fungi incertae sedis</taxon>
        <taxon>Zoopagomycota</taxon>
        <taxon>Kickxellomycotina</taxon>
        <taxon>Kickxellomycetes</taxon>
        <taxon>Kickxellales</taxon>
        <taxon>Kickxellaceae</taxon>
        <taxon>Coemansia</taxon>
    </lineage>
</organism>
<name>A0ACC1K6M2_9FUNG</name>
<dbReference type="Proteomes" id="UP001140234">
    <property type="component" value="Unassembled WGS sequence"/>
</dbReference>
<reference evidence="1" key="1">
    <citation type="submission" date="2022-07" db="EMBL/GenBank/DDBJ databases">
        <title>Phylogenomic reconstructions and comparative analyses of Kickxellomycotina fungi.</title>
        <authorList>
            <person name="Reynolds N.K."/>
            <person name="Stajich J.E."/>
            <person name="Barry K."/>
            <person name="Grigoriev I.V."/>
            <person name="Crous P."/>
            <person name="Smith M.E."/>
        </authorList>
    </citation>
    <scope>NUCLEOTIDE SEQUENCE</scope>
    <source>
        <strain evidence="1">CBS 109366</strain>
    </source>
</reference>
<gene>
    <name evidence="1" type="ORF">IWQ57_000727</name>
</gene>
<dbReference type="EMBL" id="JANBUJ010000079">
    <property type="protein sequence ID" value="KAJ2774641.1"/>
    <property type="molecule type" value="Genomic_DNA"/>
</dbReference>
<proteinExistence type="predicted"/>
<protein>
    <submittedName>
        <fullName evidence="1">Uncharacterized protein</fullName>
    </submittedName>
</protein>
<keyword evidence="2" id="KW-1185">Reference proteome</keyword>
<evidence type="ECO:0000313" key="1">
    <source>
        <dbReference type="EMBL" id="KAJ2774641.1"/>
    </source>
</evidence>